<comment type="caution">
    <text evidence="4">The sequence shown here is derived from an EMBL/GenBank/DDBJ whole genome shotgun (WGS) entry which is preliminary data.</text>
</comment>
<dbReference type="CDD" id="cd07012">
    <property type="entry name" value="PBP2_Bug_TTT"/>
    <property type="match status" value="1"/>
</dbReference>
<sequence length="347" mass="37176">MKKTTTKLLALALAAVMPLTLAGCSGSQGTSETKAEAQKGGEAEAPKKAKGEWPAETITLVCPFSAGGGTDIGARNMATALGKELGVNVVVENQTGSGGWIAWTDLITGDYDDGYTVGLINHNYAMGELDPDNPRQYNLDDVQLLANQAIDYNVMAIRSNDTRFTDLDSFIEYAKANPVLVSAQATGITDGDATTAEWFNKTFGTQITVVPVDGASDSRGMFLAGDTDVFFASISDVQSAYQSGEMKIACVFSEERSDFMPDVPTVKEATGEDFVAFAARGYFYPTNVSPEIAAKMTEAMLKVMEDQEYVDNMAALGLKLDNTSGEAFKELLESQVDTRKEIWGSAE</sequence>
<dbReference type="EMBL" id="JAINVB010000002">
    <property type="protein sequence ID" value="MCK0088934.1"/>
    <property type="molecule type" value="Genomic_DNA"/>
</dbReference>
<feature type="compositionally biased region" description="Basic and acidic residues" evidence="2">
    <location>
        <begin position="33"/>
        <end position="51"/>
    </location>
</feature>
<name>A0AAW6B0R7_CLOSY</name>
<dbReference type="Proteomes" id="UP001203136">
    <property type="component" value="Unassembled WGS sequence"/>
</dbReference>
<feature type="chain" id="PRO_5044477661" evidence="3">
    <location>
        <begin position="23"/>
        <end position="347"/>
    </location>
</feature>
<dbReference type="InterPro" id="IPR005064">
    <property type="entry name" value="BUG"/>
</dbReference>
<dbReference type="PROSITE" id="PS51257">
    <property type="entry name" value="PROKAR_LIPOPROTEIN"/>
    <property type="match status" value="1"/>
</dbReference>
<organism evidence="4 6">
    <name type="scientific">Clostridium symbiosum</name>
    <name type="common">Bacteroides symbiosus</name>
    <dbReference type="NCBI Taxonomy" id="1512"/>
    <lineage>
        <taxon>Bacteria</taxon>
        <taxon>Bacillati</taxon>
        <taxon>Bacillota</taxon>
        <taxon>Clostridia</taxon>
        <taxon>Lachnospirales</taxon>
        <taxon>Lachnospiraceae</taxon>
        <taxon>Otoolea</taxon>
    </lineage>
</organism>
<evidence type="ECO:0000256" key="1">
    <source>
        <dbReference type="ARBA" id="ARBA00006987"/>
    </source>
</evidence>
<comment type="similarity">
    <text evidence="1">Belongs to the UPF0065 (bug) family.</text>
</comment>
<dbReference type="AlphaFoldDB" id="A0AAW6B0R7"/>
<proteinExistence type="inferred from homology"/>
<evidence type="ECO:0000256" key="3">
    <source>
        <dbReference type="SAM" id="SignalP"/>
    </source>
</evidence>
<evidence type="ECO:0000256" key="2">
    <source>
        <dbReference type="SAM" id="MobiDB-lite"/>
    </source>
</evidence>
<dbReference type="Gene3D" id="3.40.190.150">
    <property type="entry name" value="Bordetella uptake gene, domain 1"/>
    <property type="match status" value="1"/>
</dbReference>
<dbReference type="PIRSF" id="PIRSF017082">
    <property type="entry name" value="YflP"/>
    <property type="match status" value="1"/>
</dbReference>
<dbReference type="PANTHER" id="PTHR42928">
    <property type="entry name" value="TRICARBOXYLATE-BINDING PROTEIN"/>
    <property type="match status" value="1"/>
</dbReference>
<dbReference type="Pfam" id="PF03401">
    <property type="entry name" value="TctC"/>
    <property type="match status" value="1"/>
</dbReference>
<dbReference type="SUPFAM" id="SSF53850">
    <property type="entry name" value="Periplasmic binding protein-like II"/>
    <property type="match status" value="1"/>
</dbReference>
<keyword evidence="3" id="KW-0732">Signal</keyword>
<dbReference type="InterPro" id="IPR042100">
    <property type="entry name" value="Bug_dom1"/>
</dbReference>
<dbReference type="RefSeq" id="WP_003498103.1">
    <property type="nucleotide sequence ID" value="NZ_BAABZD010000012.1"/>
</dbReference>
<reference evidence="4" key="1">
    <citation type="journal article" date="2022" name="Cell Host Microbe">
        <title>Colonization of the live biotherapeutic product VE303 and modulation of the microbiota and metabolites in healthy volunteers.</title>
        <authorList>
            <person name="Dsouza M."/>
            <person name="Menon R."/>
            <person name="Crossette E."/>
            <person name="Bhattarai S.K."/>
            <person name="Schneider J."/>
            <person name="Kim Y.G."/>
            <person name="Reddy S."/>
            <person name="Caballero S."/>
            <person name="Felix C."/>
            <person name="Cornacchione L."/>
            <person name="Hendrickson J."/>
            <person name="Watson A.R."/>
            <person name="Minot S.S."/>
            <person name="Greenfield N."/>
            <person name="Schopf L."/>
            <person name="Szabady R."/>
            <person name="Patarroyo J."/>
            <person name="Smith W."/>
            <person name="Harrison P."/>
            <person name="Kuijper E.J."/>
            <person name="Kelly C.P."/>
            <person name="Olle B."/>
            <person name="Bobilev D."/>
            <person name="Silber J.L."/>
            <person name="Bucci V."/>
            <person name="Roberts B."/>
            <person name="Faith J."/>
            <person name="Norman J.M."/>
        </authorList>
    </citation>
    <scope>NUCLEOTIDE SEQUENCE</scope>
    <source>
        <strain evidence="4">VE303-04</strain>
    </source>
</reference>
<dbReference type="GeneID" id="57968214"/>
<dbReference type="Proteomes" id="UP001300871">
    <property type="component" value="Unassembled WGS sequence"/>
</dbReference>
<evidence type="ECO:0000313" key="6">
    <source>
        <dbReference type="Proteomes" id="UP001203136"/>
    </source>
</evidence>
<dbReference type="PANTHER" id="PTHR42928:SF5">
    <property type="entry name" value="BLR1237 PROTEIN"/>
    <property type="match status" value="1"/>
</dbReference>
<dbReference type="EMBL" id="JAQLGM010000086">
    <property type="protein sequence ID" value="MDB2002700.1"/>
    <property type="molecule type" value="Genomic_DNA"/>
</dbReference>
<evidence type="ECO:0000313" key="4">
    <source>
        <dbReference type="EMBL" id="MCK0088934.1"/>
    </source>
</evidence>
<gene>
    <name evidence="4" type="ORF">K5I21_24325</name>
    <name evidence="5" type="ORF">PM006_21070</name>
</gene>
<reference evidence="5" key="2">
    <citation type="submission" date="2023-01" db="EMBL/GenBank/DDBJ databases">
        <title>Human gut microbiome strain richness.</title>
        <authorList>
            <person name="Chen-Liaw A."/>
        </authorList>
    </citation>
    <scope>NUCLEOTIDE SEQUENCE</scope>
    <source>
        <strain evidence="5">B1_m1001713B170214d0_201011</strain>
    </source>
</reference>
<accession>A0AAW6B0R7</accession>
<dbReference type="Gene3D" id="3.40.190.10">
    <property type="entry name" value="Periplasmic binding protein-like II"/>
    <property type="match status" value="1"/>
</dbReference>
<feature type="region of interest" description="Disordered" evidence="2">
    <location>
        <begin position="26"/>
        <end position="51"/>
    </location>
</feature>
<protein>
    <submittedName>
        <fullName evidence="4">Tripartite tricarboxylate transporter substrate binding protein</fullName>
    </submittedName>
</protein>
<feature type="signal peptide" evidence="3">
    <location>
        <begin position="1"/>
        <end position="22"/>
    </location>
</feature>
<evidence type="ECO:0000313" key="5">
    <source>
        <dbReference type="EMBL" id="MDB2002700.1"/>
    </source>
</evidence>